<organism evidence="3 4">
    <name type="scientific">Acorus calamus</name>
    <name type="common">Sweet flag</name>
    <dbReference type="NCBI Taxonomy" id="4465"/>
    <lineage>
        <taxon>Eukaryota</taxon>
        <taxon>Viridiplantae</taxon>
        <taxon>Streptophyta</taxon>
        <taxon>Embryophyta</taxon>
        <taxon>Tracheophyta</taxon>
        <taxon>Spermatophyta</taxon>
        <taxon>Magnoliopsida</taxon>
        <taxon>Liliopsida</taxon>
        <taxon>Acoraceae</taxon>
        <taxon>Acorus</taxon>
    </lineage>
</organism>
<comment type="caution">
    <text evidence="3">The sequence shown here is derived from an EMBL/GenBank/DDBJ whole genome shotgun (WGS) entry which is preliminary data.</text>
</comment>
<evidence type="ECO:0000256" key="2">
    <source>
        <dbReference type="SAM" id="MobiDB-lite"/>
    </source>
</evidence>
<reference evidence="3" key="1">
    <citation type="journal article" date="2023" name="Nat. Commun.">
        <title>Diploid and tetraploid genomes of Acorus and the evolution of monocots.</title>
        <authorList>
            <person name="Ma L."/>
            <person name="Liu K.W."/>
            <person name="Li Z."/>
            <person name="Hsiao Y.Y."/>
            <person name="Qi Y."/>
            <person name="Fu T."/>
            <person name="Tang G.D."/>
            <person name="Zhang D."/>
            <person name="Sun W.H."/>
            <person name="Liu D.K."/>
            <person name="Li Y."/>
            <person name="Chen G.Z."/>
            <person name="Liu X.D."/>
            <person name="Liao X.Y."/>
            <person name="Jiang Y.T."/>
            <person name="Yu X."/>
            <person name="Hao Y."/>
            <person name="Huang J."/>
            <person name="Zhao X.W."/>
            <person name="Ke S."/>
            <person name="Chen Y.Y."/>
            <person name="Wu W.L."/>
            <person name="Hsu J.L."/>
            <person name="Lin Y.F."/>
            <person name="Huang M.D."/>
            <person name="Li C.Y."/>
            <person name="Huang L."/>
            <person name="Wang Z.W."/>
            <person name="Zhao X."/>
            <person name="Zhong W.Y."/>
            <person name="Peng D.H."/>
            <person name="Ahmad S."/>
            <person name="Lan S."/>
            <person name="Zhang J.S."/>
            <person name="Tsai W.C."/>
            <person name="Van de Peer Y."/>
            <person name="Liu Z.J."/>
        </authorList>
    </citation>
    <scope>NUCLEOTIDE SEQUENCE</scope>
    <source>
        <strain evidence="3">CP</strain>
    </source>
</reference>
<evidence type="ECO:0000313" key="4">
    <source>
        <dbReference type="Proteomes" id="UP001180020"/>
    </source>
</evidence>
<dbReference type="Proteomes" id="UP001180020">
    <property type="component" value="Unassembled WGS sequence"/>
</dbReference>
<evidence type="ECO:0000256" key="1">
    <source>
        <dbReference type="SAM" id="Coils"/>
    </source>
</evidence>
<sequence>MATESSSSGARHGSRLRRGPRGSPRPGEKFGSLSAGKSVTGSEKKGGRHQLGESPVDARSGDRSGPVVTGTRSDVRRILVPEGGSPQPSTEREGGPPQWFPSPSLFLWISQLSKGWECLELSQALAKERAEKAQAIDEFERQRREVSLEFEINVLQTVKDRLDPIEEKATEAALAAYDRGYRRSFQDCQDGASAPNGERVIQLPSPSIAKPRTGGTGNGPASPTTLLELGGVPVQLSLSSNQTADRRNLLSSLQKWPIKLLEPPSVSVGMSEVFGGGAYSVVRHNLVSGNGFVGAENQCVGLVRALGLSDRRFPLRCP</sequence>
<gene>
    <name evidence="3" type="ORF">QJS10_CPA01g01894</name>
</gene>
<dbReference type="EMBL" id="JAUJYO010000001">
    <property type="protein sequence ID" value="KAK1324530.1"/>
    <property type="molecule type" value="Genomic_DNA"/>
</dbReference>
<feature type="region of interest" description="Disordered" evidence="2">
    <location>
        <begin position="1"/>
        <end position="98"/>
    </location>
</feature>
<feature type="coiled-coil region" evidence="1">
    <location>
        <begin position="118"/>
        <end position="149"/>
    </location>
</feature>
<keyword evidence="4" id="KW-1185">Reference proteome</keyword>
<evidence type="ECO:0000313" key="3">
    <source>
        <dbReference type="EMBL" id="KAK1324530.1"/>
    </source>
</evidence>
<protein>
    <submittedName>
        <fullName evidence="3">Uncharacterized protein</fullName>
    </submittedName>
</protein>
<name>A0AAV9FFD2_ACOCL</name>
<proteinExistence type="predicted"/>
<reference evidence="3" key="2">
    <citation type="submission" date="2023-06" db="EMBL/GenBank/DDBJ databases">
        <authorList>
            <person name="Ma L."/>
            <person name="Liu K.-W."/>
            <person name="Li Z."/>
            <person name="Hsiao Y.-Y."/>
            <person name="Qi Y."/>
            <person name="Fu T."/>
            <person name="Tang G."/>
            <person name="Zhang D."/>
            <person name="Sun W.-H."/>
            <person name="Liu D.-K."/>
            <person name="Li Y."/>
            <person name="Chen G.-Z."/>
            <person name="Liu X.-D."/>
            <person name="Liao X.-Y."/>
            <person name="Jiang Y.-T."/>
            <person name="Yu X."/>
            <person name="Hao Y."/>
            <person name="Huang J."/>
            <person name="Zhao X.-W."/>
            <person name="Ke S."/>
            <person name="Chen Y.-Y."/>
            <person name="Wu W.-L."/>
            <person name="Hsu J.-L."/>
            <person name="Lin Y.-F."/>
            <person name="Huang M.-D."/>
            <person name="Li C.-Y."/>
            <person name="Huang L."/>
            <person name="Wang Z.-W."/>
            <person name="Zhao X."/>
            <person name="Zhong W.-Y."/>
            <person name="Peng D.-H."/>
            <person name="Ahmad S."/>
            <person name="Lan S."/>
            <person name="Zhang J.-S."/>
            <person name="Tsai W.-C."/>
            <person name="Van De Peer Y."/>
            <person name="Liu Z.-J."/>
        </authorList>
    </citation>
    <scope>NUCLEOTIDE SEQUENCE</scope>
    <source>
        <strain evidence="3">CP</strain>
        <tissue evidence="3">Leaves</tissue>
    </source>
</reference>
<dbReference type="AlphaFoldDB" id="A0AAV9FFD2"/>
<accession>A0AAV9FFD2</accession>
<keyword evidence="1" id="KW-0175">Coiled coil</keyword>